<sequence length="649" mass="75002">MNKYKGFVYKNNGGIRKGVQYLICSTKYCKGSAKRVLANNTTVELVKHTHDPDEPEHDNELLKKRFMQILKDRSVNETTRLRNIYDEEMIRNAVAATLYPWPVAEILMRKARRKVMPVLPSSLNELANFLDFNVQRYTCCQQPFYQDKVTDTHGKSSIIFACSKLIRTIVMLGSNELHADATFKVVPSTPPSRQLFIMHLIYQNHSIPIVYALMESKTEEAYTLLLKKCKELFPFLMPLNIMTDFESGLLNAFKSIYPDADQHSCWFHYVQMFSALALLPNNEIDEGYTVIRQYSRDNNIFMDMAPFFNYFSRYWLNNQNGGDYLFSVHGIARRTNNNIESFHGRLKDKFQVMHPNLWTFLTHLNELSKKSHIIIGQLKQGHSVTRPIKVKYIANSQRISIASSQLDLGILRVNEFLLQCCHTTERYLREELNWQINVLGDVTPENDDGDDNAIARDNNMTNEHIPNNIVQNDITELEDDVQQDDPEIFVVDFNNISNYSNDSDDVDILSHIYNQQQQEPPVLEDNENDYIIPEDLDPIEIEYREIIAAEREEERQHLPFVYYNRNEPLQPLPPNQQTCIICTEESTHVIVPCGHKVLCGSEACLAGIQNNCPVCGVPLTLVMRVIRVYDKSLVVTKINKMSLTIVKLL</sequence>
<reference evidence="5 6" key="1">
    <citation type="submission" date="2019-08" db="EMBL/GenBank/DDBJ databases">
        <title>The genome of the soybean aphid Biotype 1, its phylome, world population structure and adaptation to the North American continent.</title>
        <authorList>
            <person name="Giordano R."/>
            <person name="Donthu R.K."/>
            <person name="Hernandez A.G."/>
            <person name="Wright C.L."/>
            <person name="Zimin A.V."/>
        </authorList>
    </citation>
    <scope>NUCLEOTIDE SEQUENCE [LARGE SCALE GENOMIC DNA]</scope>
    <source>
        <tissue evidence="5">Whole aphids</tissue>
    </source>
</reference>
<keyword evidence="1 3" id="KW-0479">Metal-binding</keyword>
<organism evidence="5 6">
    <name type="scientific">Aphis glycines</name>
    <name type="common">Soybean aphid</name>
    <dbReference type="NCBI Taxonomy" id="307491"/>
    <lineage>
        <taxon>Eukaryota</taxon>
        <taxon>Metazoa</taxon>
        <taxon>Ecdysozoa</taxon>
        <taxon>Arthropoda</taxon>
        <taxon>Hexapoda</taxon>
        <taxon>Insecta</taxon>
        <taxon>Pterygota</taxon>
        <taxon>Neoptera</taxon>
        <taxon>Paraneoptera</taxon>
        <taxon>Hemiptera</taxon>
        <taxon>Sternorrhyncha</taxon>
        <taxon>Aphidomorpha</taxon>
        <taxon>Aphidoidea</taxon>
        <taxon>Aphididae</taxon>
        <taxon>Aphidini</taxon>
        <taxon>Aphis</taxon>
        <taxon>Aphis</taxon>
    </lineage>
</organism>
<dbReference type="EMBL" id="VYZN01000009">
    <property type="protein sequence ID" value="KAE9543257.1"/>
    <property type="molecule type" value="Genomic_DNA"/>
</dbReference>
<dbReference type="AlphaFoldDB" id="A0A6G0U2S3"/>
<name>A0A6G0U2S3_APHGL</name>
<feature type="non-terminal residue" evidence="5">
    <location>
        <position position="649"/>
    </location>
</feature>
<accession>A0A6G0U2S3</accession>
<dbReference type="InterPro" id="IPR018289">
    <property type="entry name" value="MULE_transposase_dom"/>
</dbReference>
<evidence type="ECO:0000256" key="1">
    <source>
        <dbReference type="ARBA" id="ARBA00022771"/>
    </source>
</evidence>
<dbReference type="InterPro" id="IPR001841">
    <property type="entry name" value="Znf_RING"/>
</dbReference>
<dbReference type="InterPro" id="IPR013083">
    <property type="entry name" value="Znf_RING/FYVE/PHD"/>
</dbReference>
<feature type="domain" description="RING-type" evidence="4">
    <location>
        <begin position="579"/>
        <end position="615"/>
    </location>
</feature>
<dbReference type="Pfam" id="PF10551">
    <property type="entry name" value="MULE"/>
    <property type="match status" value="1"/>
</dbReference>
<dbReference type="OrthoDB" id="8192602at2759"/>
<gene>
    <name evidence="5" type="ORF">AGLY_003168</name>
</gene>
<dbReference type="PROSITE" id="PS50089">
    <property type="entry name" value="ZF_RING_2"/>
    <property type="match status" value="1"/>
</dbReference>
<evidence type="ECO:0000313" key="5">
    <source>
        <dbReference type="EMBL" id="KAE9543257.1"/>
    </source>
</evidence>
<keyword evidence="6" id="KW-1185">Reference proteome</keyword>
<dbReference type="SUPFAM" id="SSF57850">
    <property type="entry name" value="RING/U-box"/>
    <property type="match status" value="1"/>
</dbReference>
<keyword evidence="1 3" id="KW-0863">Zinc-finger</keyword>
<dbReference type="GO" id="GO:0008270">
    <property type="term" value="F:zinc ion binding"/>
    <property type="evidence" value="ECO:0007669"/>
    <property type="project" value="UniProtKB-KW"/>
</dbReference>
<comment type="caution">
    <text evidence="5">The sequence shown here is derived from an EMBL/GenBank/DDBJ whole genome shotgun (WGS) entry which is preliminary data.</text>
</comment>
<evidence type="ECO:0000256" key="3">
    <source>
        <dbReference type="PROSITE-ProRule" id="PRU00175"/>
    </source>
</evidence>
<dbReference type="Proteomes" id="UP000475862">
    <property type="component" value="Unassembled WGS sequence"/>
</dbReference>
<keyword evidence="2" id="KW-0862">Zinc</keyword>
<evidence type="ECO:0000259" key="4">
    <source>
        <dbReference type="PROSITE" id="PS50089"/>
    </source>
</evidence>
<proteinExistence type="predicted"/>
<protein>
    <recommendedName>
        <fullName evidence="4">RING-type domain-containing protein</fullName>
    </recommendedName>
</protein>
<evidence type="ECO:0000313" key="6">
    <source>
        <dbReference type="Proteomes" id="UP000475862"/>
    </source>
</evidence>
<dbReference type="Gene3D" id="3.30.40.10">
    <property type="entry name" value="Zinc/RING finger domain, C3HC4 (zinc finger)"/>
    <property type="match status" value="1"/>
</dbReference>
<evidence type="ECO:0000256" key="2">
    <source>
        <dbReference type="ARBA" id="ARBA00022833"/>
    </source>
</evidence>